<feature type="transmembrane region" description="Helical" evidence="1">
    <location>
        <begin position="84"/>
        <end position="102"/>
    </location>
</feature>
<dbReference type="STRING" id="1423783.FC50_GL002214"/>
<dbReference type="InterPro" id="IPR005325">
    <property type="entry name" value="DUF308_memb"/>
</dbReference>
<dbReference type="EMBL" id="AZFJ01000017">
    <property type="protein sequence ID" value="KRL87634.1"/>
    <property type="molecule type" value="Genomic_DNA"/>
</dbReference>
<evidence type="ECO:0000313" key="3">
    <source>
        <dbReference type="Proteomes" id="UP000051922"/>
    </source>
</evidence>
<evidence type="ECO:0000256" key="1">
    <source>
        <dbReference type="SAM" id="Phobius"/>
    </source>
</evidence>
<keyword evidence="3" id="KW-1185">Reference proteome</keyword>
<feature type="transmembrane region" description="Helical" evidence="1">
    <location>
        <begin position="114"/>
        <end position="138"/>
    </location>
</feature>
<evidence type="ECO:0008006" key="4">
    <source>
        <dbReference type="Google" id="ProtNLM"/>
    </source>
</evidence>
<evidence type="ECO:0000313" key="2">
    <source>
        <dbReference type="EMBL" id="KRL87634.1"/>
    </source>
</evidence>
<feature type="transmembrane region" description="Helical" evidence="1">
    <location>
        <begin position="144"/>
        <end position="167"/>
    </location>
</feature>
<sequence>MQNNSRWVGIGPNMGVAVVMLVLGVVIAAAPKLVFNSSVAIIGLLLLILGIYQLIMAIRHRGGSLYGGIVLIVLSLLAEGLATIIISMLPFFLGVMLVLFGVNKIRNATADREYVNVPAWPSVVYGVLTIIAGAVLLFNPFGTAMVAFRIFGGYLVVMAILECVDWFRLRRG</sequence>
<dbReference type="PANTHER" id="PTHR34989">
    <property type="entry name" value="PROTEIN HDED"/>
    <property type="match status" value="1"/>
</dbReference>
<name>A0A0R1U9X7_9LACO</name>
<dbReference type="GO" id="GO:0005886">
    <property type="term" value="C:plasma membrane"/>
    <property type="evidence" value="ECO:0007669"/>
    <property type="project" value="TreeGrafter"/>
</dbReference>
<protein>
    <recommendedName>
        <fullName evidence="4">Acid-resistance membrane protein</fullName>
    </recommendedName>
</protein>
<keyword evidence="1" id="KW-0812">Transmembrane</keyword>
<dbReference type="Pfam" id="PF03729">
    <property type="entry name" value="DUF308"/>
    <property type="match status" value="2"/>
</dbReference>
<dbReference type="InterPro" id="IPR052712">
    <property type="entry name" value="Acid_resist_chaperone_HdeD"/>
</dbReference>
<proteinExistence type="predicted"/>
<keyword evidence="1" id="KW-1133">Transmembrane helix</keyword>
<feature type="transmembrane region" description="Helical" evidence="1">
    <location>
        <begin position="35"/>
        <end position="55"/>
    </location>
</feature>
<dbReference type="OrthoDB" id="2301130at2"/>
<feature type="transmembrane region" description="Helical" evidence="1">
    <location>
        <begin position="62"/>
        <end position="78"/>
    </location>
</feature>
<dbReference type="PATRIC" id="fig|1423783.4.peg.2267"/>
<reference evidence="2 3" key="1">
    <citation type="journal article" date="2015" name="Genome Announc.">
        <title>Expanding the biotechnology potential of lactobacilli through comparative genomics of 213 strains and associated genera.</title>
        <authorList>
            <person name="Sun Z."/>
            <person name="Harris H.M."/>
            <person name="McCann A."/>
            <person name="Guo C."/>
            <person name="Argimon S."/>
            <person name="Zhang W."/>
            <person name="Yang X."/>
            <person name="Jeffery I.B."/>
            <person name="Cooney J.C."/>
            <person name="Kagawa T.F."/>
            <person name="Liu W."/>
            <person name="Song Y."/>
            <person name="Salvetti E."/>
            <person name="Wrobel A."/>
            <person name="Rasinkangas P."/>
            <person name="Parkhill J."/>
            <person name="Rea M.C."/>
            <person name="O'Sullivan O."/>
            <person name="Ritari J."/>
            <person name="Douillard F.P."/>
            <person name="Paul Ross R."/>
            <person name="Yang R."/>
            <person name="Briner A.E."/>
            <person name="Felis G.E."/>
            <person name="de Vos W.M."/>
            <person name="Barrangou R."/>
            <person name="Klaenhammer T.R."/>
            <person name="Caufield P.W."/>
            <person name="Cui Y."/>
            <person name="Zhang H."/>
            <person name="O'Toole P.W."/>
        </authorList>
    </citation>
    <scope>NUCLEOTIDE SEQUENCE [LARGE SCALE GENOMIC DNA]</scope>
    <source>
        <strain evidence="2 3">DSM 15945</strain>
    </source>
</reference>
<comment type="caution">
    <text evidence="2">The sequence shown here is derived from an EMBL/GenBank/DDBJ whole genome shotgun (WGS) entry which is preliminary data.</text>
</comment>
<dbReference type="Proteomes" id="UP000051922">
    <property type="component" value="Unassembled WGS sequence"/>
</dbReference>
<dbReference type="RefSeq" id="WP_054649698.1">
    <property type="nucleotide sequence ID" value="NZ_AZFJ01000017.1"/>
</dbReference>
<gene>
    <name evidence="2" type="ORF">FC50_GL002214</name>
</gene>
<dbReference type="AlphaFoldDB" id="A0A0R1U9X7"/>
<dbReference type="PANTHER" id="PTHR34989:SF1">
    <property type="entry name" value="PROTEIN HDED"/>
    <property type="match status" value="1"/>
</dbReference>
<accession>A0A0R1U9X7</accession>
<feature type="transmembrane region" description="Helical" evidence="1">
    <location>
        <begin position="7"/>
        <end position="29"/>
    </location>
</feature>
<keyword evidence="1" id="KW-0472">Membrane</keyword>
<organism evidence="2 3">
    <name type="scientific">Lacticaseibacillus pantheris DSM 15945 = JCM 12539 = NBRC 106106</name>
    <dbReference type="NCBI Taxonomy" id="1423783"/>
    <lineage>
        <taxon>Bacteria</taxon>
        <taxon>Bacillati</taxon>
        <taxon>Bacillota</taxon>
        <taxon>Bacilli</taxon>
        <taxon>Lactobacillales</taxon>
        <taxon>Lactobacillaceae</taxon>
        <taxon>Lacticaseibacillus</taxon>
    </lineage>
</organism>